<dbReference type="GO" id="GO:0004383">
    <property type="term" value="F:guanylate cyclase activity"/>
    <property type="evidence" value="ECO:0007669"/>
    <property type="project" value="UniProtKB-EC"/>
</dbReference>
<keyword evidence="8" id="KW-0472">Membrane</keyword>
<keyword evidence="4" id="KW-0732">Signal</keyword>
<dbReference type="GO" id="GO:0035556">
    <property type="term" value="P:intracellular signal transduction"/>
    <property type="evidence" value="ECO:0007669"/>
    <property type="project" value="InterPro"/>
</dbReference>
<keyword evidence="5" id="KW-0547">Nucleotide-binding</keyword>
<evidence type="ECO:0000256" key="1">
    <source>
        <dbReference type="ARBA" id="ARBA00004479"/>
    </source>
</evidence>
<gene>
    <name evidence="15" type="ORF">ONE63_009146</name>
</gene>
<dbReference type="PANTHER" id="PTHR11920">
    <property type="entry name" value="GUANYLYL CYCLASE"/>
    <property type="match status" value="1"/>
</dbReference>
<evidence type="ECO:0000313" key="15">
    <source>
        <dbReference type="EMBL" id="KAJ1525961.1"/>
    </source>
</evidence>
<comment type="similarity">
    <text evidence="13">Belongs to the adenylyl cyclase class-4/guanylyl cyclase family.</text>
</comment>
<dbReference type="Gene3D" id="3.30.70.1230">
    <property type="entry name" value="Nucleotide cyclase"/>
    <property type="match status" value="1"/>
</dbReference>
<reference evidence="15" key="1">
    <citation type="submission" date="2022-12" db="EMBL/GenBank/DDBJ databases">
        <title>Chromosome-level genome assembly of the bean flower thrips Megalurothrips usitatus.</title>
        <authorList>
            <person name="Ma L."/>
            <person name="Liu Q."/>
            <person name="Li H."/>
            <person name="Cai W."/>
        </authorList>
    </citation>
    <scope>NUCLEOTIDE SEQUENCE</scope>
    <source>
        <strain evidence="15">Cailab_2022a</strain>
    </source>
</reference>
<evidence type="ECO:0000256" key="8">
    <source>
        <dbReference type="ARBA" id="ARBA00023136"/>
    </source>
</evidence>
<dbReference type="Pfam" id="PF00211">
    <property type="entry name" value="Guanylate_cyc"/>
    <property type="match status" value="1"/>
</dbReference>
<evidence type="ECO:0000256" key="6">
    <source>
        <dbReference type="ARBA" id="ARBA00022989"/>
    </source>
</evidence>
<evidence type="ECO:0000256" key="7">
    <source>
        <dbReference type="ARBA" id="ARBA00023134"/>
    </source>
</evidence>
<dbReference type="CDD" id="cd07302">
    <property type="entry name" value="CHD"/>
    <property type="match status" value="1"/>
</dbReference>
<evidence type="ECO:0000256" key="4">
    <source>
        <dbReference type="ARBA" id="ARBA00022729"/>
    </source>
</evidence>
<accession>A0AAV7XMB1</accession>
<comment type="subcellular location">
    <subcellularLocation>
        <location evidence="1">Membrane</location>
        <topology evidence="1">Single-pass type I membrane protein</topology>
    </subcellularLocation>
</comment>
<dbReference type="EC" id="4.6.1.2" evidence="2"/>
<keyword evidence="6" id="KW-1133">Transmembrane helix</keyword>
<dbReference type="GO" id="GO:0001653">
    <property type="term" value="F:peptide receptor activity"/>
    <property type="evidence" value="ECO:0007669"/>
    <property type="project" value="TreeGrafter"/>
</dbReference>
<keyword evidence="12" id="KW-0141">cGMP biosynthesis</keyword>
<dbReference type="Proteomes" id="UP001075354">
    <property type="component" value="Chromosome 7"/>
</dbReference>
<keyword evidence="11 13" id="KW-0456">Lyase</keyword>
<dbReference type="AlphaFoldDB" id="A0AAV7XMB1"/>
<evidence type="ECO:0000256" key="13">
    <source>
        <dbReference type="RuleBase" id="RU000405"/>
    </source>
</evidence>
<evidence type="ECO:0000256" key="9">
    <source>
        <dbReference type="ARBA" id="ARBA00023170"/>
    </source>
</evidence>
<keyword evidence="3" id="KW-0812">Transmembrane</keyword>
<dbReference type="PROSITE" id="PS00452">
    <property type="entry name" value="GUANYLATE_CYCLASE_1"/>
    <property type="match status" value="1"/>
</dbReference>
<dbReference type="FunFam" id="3.30.70.1230:FF:000004">
    <property type="entry name" value="Guanylate cyclase"/>
    <property type="match status" value="1"/>
</dbReference>
<dbReference type="GO" id="GO:0005886">
    <property type="term" value="C:plasma membrane"/>
    <property type="evidence" value="ECO:0007669"/>
    <property type="project" value="TreeGrafter"/>
</dbReference>
<keyword evidence="16" id="KW-1185">Reference proteome</keyword>
<keyword evidence="7" id="KW-0342">GTP-binding</keyword>
<evidence type="ECO:0000256" key="10">
    <source>
        <dbReference type="ARBA" id="ARBA00023180"/>
    </source>
</evidence>
<evidence type="ECO:0000259" key="14">
    <source>
        <dbReference type="PROSITE" id="PS50125"/>
    </source>
</evidence>
<evidence type="ECO:0000256" key="3">
    <source>
        <dbReference type="ARBA" id="ARBA00022692"/>
    </source>
</evidence>
<sequence length="319" mass="32796">MAETYDSVTIYFSDIVGFTSLSADSTPLQVVDLLNDLYTCFDSIIENFDVYKVETIGDAYMVVSGLPVRNGLQHAREIARMALALLHAVRDFKIRHRPGLQLRLRIGLHSGPCVAGVVGLKMPRYCLFGDTVNTASRMESNGEALRIHVSATTKALLDTFETFELECRGEVEMKGKGRLTTYWLLGEKKSAVSVAAAAASAAAASAAAAAVAAACALAPAPAAVPVPAVTSPTSAAAACGGVPGAANGGANAANCSSSGRLPGPAGAATPLLSYCGNNHGALPGHNALELTAAANNNSHIEKATVTTPLLIASSRETAA</sequence>
<dbReference type="InterPro" id="IPR029787">
    <property type="entry name" value="Nucleotide_cyclase"/>
</dbReference>
<dbReference type="PROSITE" id="PS50125">
    <property type="entry name" value="GUANYLATE_CYCLASE_2"/>
    <property type="match status" value="1"/>
</dbReference>
<dbReference type="GO" id="GO:0005525">
    <property type="term" value="F:GTP binding"/>
    <property type="evidence" value="ECO:0007669"/>
    <property type="project" value="UniProtKB-KW"/>
</dbReference>
<dbReference type="EMBL" id="JAPTSV010000007">
    <property type="protein sequence ID" value="KAJ1525961.1"/>
    <property type="molecule type" value="Genomic_DNA"/>
</dbReference>
<protein>
    <recommendedName>
        <fullName evidence="2">guanylate cyclase</fullName>
        <ecNumber evidence="2">4.6.1.2</ecNumber>
    </recommendedName>
</protein>
<dbReference type="SMART" id="SM00044">
    <property type="entry name" value="CYCc"/>
    <property type="match status" value="1"/>
</dbReference>
<name>A0AAV7XMB1_9NEOP</name>
<evidence type="ECO:0000256" key="12">
    <source>
        <dbReference type="ARBA" id="ARBA00023293"/>
    </source>
</evidence>
<keyword evidence="10" id="KW-0325">Glycoprotein</keyword>
<dbReference type="InterPro" id="IPR018297">
    <property type="entry name" value="A/G_cyclase_CS"/>
</dbReference>
<evidence type="ECO:0000256" key="2">
    <source>
        <dbReference type="ARBA" id="ARBA00012202"/>
    </source>
</evidence>
<feature type="domain" description="Guanylate cyclase" evidence="14">
    <location>
        <begin position="9"/>
        <end position="139"/>
    </location>
</feature>
<evidence type="ECO:0000313" key="16">
    <source>
        <dbReference type="Proteomes" id="UP001075354"/>
    </source>
</evidence>
<evidence type="ECO:0000256" key="5">
    <source>
        <dbReference type="ARBA" id="ARBA00022741"/>
    </source>
</evidence>
<dbReference type="InterPro" id="IPR050401">
    <property type="entry name" value="Cyclic_nucleotide_synthase"/>
</dbReference>
<dbReference type="GO" id="GO:0007168">
    <property type="term" value="P:receptor guanylyl cyclase signaling pathway"/>
    <property type="evidence" value="ECO:0007669"/>
    <property type="project" value="TreeGrafter"/>
</dbReference>
<dbReference type="InterPro" id="IPR001054">
    <property type="entry name" value="A/G_cyclase"/>
</dbReference>
<organism evidence="15 16">
    <name type="scientific">Megalurothrips usitatus</name>
    <name type="common">bean blossom thrips</name>
    <dbReference type="NCBI Taxonomy" id="439358"/>
    <lineage>
        <taxon>Eukaryota</taxon>
        <taxon>Metazoa</taxon>
        <taxon>Ecdysozoa</taxon>
        <taxon>Arthropoda</taxon>
        <taxon>Hexapoda</taxon>
        <taxon>Insecta</taxon>
        <taxon>Pterygota</taxon>
        <taxon>Neoptera</taxon>
        <taxon>Paraneoptera</taxon>
        <taxon>Thysanoptera</taxon>
        <taxon>Terebrantia</taxon>
        <taxon>Thripoidea</taxon>
        <taxon>Thripidae</taxon>
        <taxon>Megalurothrips</taxon>
    </lineage>
</organism>
<proteinExistence type="inferred from homology"/>
<dbReference type="SUPFAM" id="SSF55073">
    <property type="entry name" value="Nucleotide cyclase"/>
    <property type="match status" value="1"/>
</dbReference>
<dbReference type="PANTHER" id="PTHR11920:SF494">
    <property type="entry name" value="ATRIAL NATRIURETIC PEPTIDE RECEPTOR 2"/>
    <property type="match status" value="1"/>
</dbReference>
<keyword evidence="9" id="KW-0675">Receptor</keyword>
<comment type="caution">
    <text evidence="15">The sequence shown here is derived from an EMBL/GenBank/DDBJ whole genome shotgun (WGS) entry which is preliminary data.</text>
</comment>
<evidence type="ECO:0000256" key="11">
    <source>
        <dbReference type="ARBA" id="ARBA00023239"/>
    </source>
</evidence>
<dbReference type="GO" id="GO:0004016">
    <property type="term" value="F:adenylate cyclase activity"/>
    <property type="evidence" value="ECO:0007669"/>
    <property type="project" value="TreeGrafter"/>
</dbReference>